<proteinExistence type="predicted"/>
<sequence>MGELIITSSGRNVNCGFCCLIPRIVFLDRIRAPSSASDAIVVLFVGVVGVGASGYAAHAPVNDCGVQDSFSRWKPGGVCLKKFLDVLHGLDNTVGCSGFLPALLCAYEIEDGALWILISK</sequence>
<dbReference type="Proteomes" id="UP000226031">
    <property type="component" value="Unassembled WGS sequence"/>
</dbReference>
<organism evidence="1 2">
    <name type="scientific">[Emmonsia] crescens</name>
    <dbReference type="NCBI Taxonomy" id="73230"/>
    <lineage>
        <taxon>Eukaryota</taxon>
        <taxon>Fungi</taxon>
        <taxon>Dikarya</taxon>
        <taxon>Ascomycota</taxon>
        <taxon>Pezizomycotina</taxon>
        <taxon>Eurotiomycetes</taxon>
        <taxon>Eurotiomycetidae</taxon>
        <taxon>Onygenales</taxon>
        <taxon>Ajellomycetaceae</taxon>
        <taxon>Emergomyces</taxon>
    </lineage>
</organism>
<name>A0A2B7ZGK0_9EURO</name>
<evidence type="ECO:0000313" key="2">
    <source>
        <dbReference type="Proteomes" id="UP000226031"/>
    </source>
</evidence>
<dbReference type="EMBL" id="PDND01000091">
    <property type="protein sequence ID" value="PGH32491.1"/>
    <property type="molecule type" value="Genomic_DNA"/>
</dbReference>
<keyword evidence="2" id="KW-1185">Reference proteome</keyword>
<comment type="caution">
    <text evidence="1">The sequence shown here is derived from an EMBL/GenBank/DDBJ whole genome shotgun (WGS) entry which is preliminary data.</text>
</comment>
<protein>
    <submittedName>
        <fullName evidence="1">Uncharacterized protein</fullName>
    </submittedName>
</protein>
<gene>
    <name evidence="1" type="ORF">GX50_04728</name>
</gene>
<dbReference type="AlphaFoldDB" id="A0A2B7ZGK0"/>
<reference evidence="1 2" key="1">
    <citation type="submission" date="2017-10" db="EMBL/GenBank/DDBJ databases">
        <title>Comparative genomics in systemic dimorphic fungi from Ajellomycetaceae.</title>
        <authorList>
            <person name="Munoz J.F."/>
            <person name="Mcewen J.G."/>
            <person name="Clay O.K."/>
            <person name="Cuomo C.A."/>
        </authorList>
    </citation>
    <scope>NUCLEOTIDE SEQUENCE [LARGE SCALE GENOMIC DNA]</scope>
    <source>
        <strain evidence="1 2">UAMH4076</strain>
    </source>
</reference>
<accession>A0A2B7ZGK0</accession>
<evidence type="ECO:0000313" key="1">
    <source>
        <dbReference type="EMBL" id="PGH32491.1"/>
    </source>
</evidence>